<dbReference type="PANTHER" id="PTHR43042">
    <property type="entry name" value="SAM-DEPENDENT METHYLTRANSFERASE"/>
    <property type="match status" value="1"/>
</dbReference>
<keyword evidence="6" id="KW-1185">Reference proteome</keyword>
<evidence type="ECO:0000256" key="3">
    <source>
        <dbReference type="ARBA" id="ARBA00022691"/>
    </source>
</evidence>
<dbReference type="OrthoDB" id="9805492at2"/>
<organism evidence="5 6">
    <name type="scientific">Litoreibacter roseus</name>
    <dbReference type="NCBI Taxonomy" id="2601869"/>
    <lineage>
        <taxon>Bacteria</taxon>
        <taxon>Pseudomonadati</taxon>
        <taxon>Pseudomonadota</taxon>
        <taxon>Alphaproteobacteria</taxon>
        <taxon>Rhodobacterales</taxon>
        <taxon>Roseobacteraceae</taxon>
        <taxon>Litoreibacter</taxon>
    </lineage>
</organism>
<dbReference type="AlphaFoldDB" id="A0A6N6JNU5"/>
<dbReference type="Proteomes" id="UP000436822">
    <property type="component" value="Unassembled WGS sequence"/>
</dbReference>
<dbReference type="RefSeq" id="WP_159811129.1">
    <property type="nucleotide sequence ID" value="NZ_BLJE01000010.1"/>
</dbReference>
<dbReference type="CDD" id="cd02440">
    <property type="entry name" value="AdoMet_MTases"/>
    <property type="match status" value="1"/>
</dbReference>
<evidence type="ECO:0000259" key="4">
    <source>
        <dbReference type="Pfam" id="PF10672"/>
    </source>
</evidence>
<accession>A0A6N6JNU5</accession>
<keyword evidence="3" id="KW-0949">S-adenosyl-L-methionine</keyword>
<evidence type="ECO:0000313" key="5">
    <source>
        <dbReference type="EMBL" id="GFE67299.1"/>
    </source>
</evidence>
<dbReference type="InterPro" id="IPR019614">
    <property type="entry name" value="SAM-dep_methyl-trfase"/>
</dbReference>
<keyword evidence="1" id="KW-0489">Methyltransferase</keyword>
<dbReference type="Pfam" id="PF10672">
    <property type="entry name" value="Methyltrans_SAM"/>
    <property type="match status" value="1"/>
</dbReference>
<dbReference type="EMBL" id="BLJE01000010">
    <property type="protein sequence ID" value="GFE67299.1"/>
    <property type="molecule type" value="Genomic_DNA"/>
</dbReference>
<proteinExistence type="predicted"/>
<dbReference type="PANTHER" id="PTHR43042:SF3">
    <property type="entry name" value="RIBOSOMAL RNA LARGE SUBUNIT METHYLTRANSFERASE YWBD-RELATED"/>
    <property type="match status" value="1"/>
</dbReference>
<feature type="domain" description="S-adenosylmethionine-dependent methyltransferase" evidence="4">
    <location>
        <begin position="78"/>
        <end position="261"/>
    </location>
</feature>
<dbReference type="Gene3D" id="3.40.50.150">
    <property type="entry name" value="Vaccinia Virus protein VP39"/>
    <property type="match status" value="1"/>
</dbReference>
<evidence type="ECO:0000256" key="1">
    <source>
        <dbReference type="ARBA" id="ARBA00022603"/>
    </source>
</evidence>
<keyword evidence="2" id="KW-0808">Transferase</keyword>
<name>A0A6N6JNU5_9RHOB</name>
<gene>
    <name evidence="5" type="ORF">KIN_43730</name>
</gene>
<protein>
    <recommendedName>
        <fullName evidence="4">S-adenosylmethionine-dependent methyltransferase domain-containing protein</fullName>
    </recommendedName>
</protein>
<evidence type="ECO:0000256" key="2">
    <source>
        <dbReference type="ARBA" id="ARBA00022679"/>
    </source>
</evidence>
<dbReference type="GO" id="GO:0008168">
    <property type="term" value="F:methyltransferase activity"/>
    <property type="evidence" value="ECO:0007669"/>
    <property type="project" value="UniProtKB-KW"/>
</dbReference>
<comment type="caution">
    <text evidence="5">The sequence shown here is derived from an EMBL/GenBank/DDBJ whole genome shotgun (WGS) entry which is preliminary data.</text>
</comment>
<sequence>MRKDKDAIYRLQLPIDDEISADVLGDCLWVNIGDTFKGGLEAAQAAAIELADIHGCRHWLVNRRVNRGSDPLEKKRVCSPDFPDTWTARENGATFLLKRDEGVASGFFTDQSATRLRVADLSNGARTLNLFSYTCSFSVASALGGAAEVTSVDVSKKYLEWGRQNFEINGREPDDHTFWSGDARTFLRLAKKQGRQFDMVILDPPSFSRSKGNAFRLAREYPSLVRDCLTVAAPGGRVLLIVNLSSWSVNTLKMIVGSEAREIGRSYELEFASDPDPSTTAKSIMVRKAPG</sequence>
<dbReference type="SUPFAM" id="SSF53335">
    <property type="entry name" value="S-adenosyl-L-methionine-dependent methyltransferases"/>
    <property type="match status" value="1"/>
</dbReference>
<evidence type="ECO:0000313" key="6">
    <source>
        <dbReference type="Proteomes" id="UP000436822"/>
    </source>
</evidence>
<dbReference type="GO" id="GO:0032259">
    <property type="term" value="P:methylation"/>
    <property type="evidence" value="ECO:0007669"/>
    <property type="project" value="UniProtKB-KW"/>
</dbReference>
<reference evidence="5 6" key="1">
    <citation type="submission" date="2019-12" db="EMBL/GenBank/DDBJ databases">
        <title>Litoreibacter badius sp. nov., a novel bacteriochlorophyll a-containing bacterium in the genus Litoreibacter.</title>
        <authorList>
            <person name="Kanamuro M."/>
            <person name="Takabe Y."/>
            <person name="Mori K."/>
            <person name="Takaichi S."/>
            <person name="Hanada S."/>
        </authorList>
    </citation>
    <scope>NUCLEOTIDE SEQUENCE [LARGE SCALE GENOMIC DNA]</scope>
    <source>
        <strain evidence="5 6">K6</strain>
    </source>
</reference>
<dbReference type="InterPro" id="IPR029063">
    <property type="entry name" value="SAM-dependent_MTases_sf"/>
</dbReference>